<organism evidence="3 5">
    <name type="scientific">Legionella cherrii</name>
    <dbReference type="NCBI Taxonomy" id="28084"/>
    <lineage>
        <taxon>Bacteria</taxon>
        <taxon>Pseudomonadati</taxon>
        <taxon>Pseudomonadota</taxon>
        <taxon>Gammaproteobacteria</taxon>
        <taxon>Legionellales</taxon>
        <taxon>Legionellaceae</taxon>
        <taxon>Legionella</taxon>
    </lineage>
</organism>
<evidence type="ECO:0000256" key="1">
    <source>
        <dbReference type="SAM" id="Coils"/>
    </source>
</evidence>
<reference evidence="4 6" key="2">
    <citation type="submission" date="2018-12" db="EMBL/GenBank/DDBJ databases">
        <authorList>
            <consortium name="Pathogen Informatics"/>
        </authorList>
    </citation>
    <scope>NUCLEOTIDE SEQUENCE [LARGE SCALE GENOMIC DNA]</scope>
    <source>
        <strain evidence="4 6">NCTC11976</strain>
    </source>
</reference>
<evidence type="ECO:0000259" key="2">
    <source>
        <dbReference type="Pfam" id="PF18641"/>
    </source>
</evidence>
<feature type="domain" description="LidA long coiled-coil" evidence="2">
    <location>
        <begin position="268"/>
        <end position="452"/>
    </location>
</feature>
<evidence type="ECO:0000313" key="3">
    <source>
        <dbReference type="EMBL" id="KTC79519.1"/>
    </source>
</evidence>
<dbReference type="EMBL" id="LR134173">
    <property type="protein sequence ID" value="VEB37428.1"/>
    <property type="molecule type" value="Genomic_DNA"/>
</dbReference>
<feature type="coiled-coil region" evidence="1">
    <location>
        <begin position="78"/>
        <end position="196"/>
    </location>
</feature>
<dbReference type="PATRIC" id="fig|28084.5.peg.1671"/>
<gene>
    <name evidence="3" type="ORF">Lche_1539</name>
    <name evidence="4" type="ORF">NCTC11976_02212</name>
</gene>
<keyword evidence="1" id="KW-0175">Coiled coil</keyword>
<proteinExistence type="predicted"/>
<dbReference type="InterPro" id="IPR041463">
    <property type="entry name" value="LidA_long_CC"/>
</dbReference>
<reference evidence="3 5" key="1">
    <citation type="submission" date="2015-11" db="EMBL/GenBank/DDBJ databases">
        <title>Genomic analysis of 38 Legionella species identifies large and diverse effector repertoires.</title>
        <authorList>
            <person name="Burstein D."/>
            <person name="Amaro F."/>
            <person name="Zusman T."/>
            <person name="Lifshitz Z."/>
            <person name="Cohen O."/>
            <person name="Gilbert J.A."/>
            <person name="Pupko T."/>
            <person name="Shuman H.A."/>
            <person name="Segal G."/>
        </authorList>
    </citation>
    <scope>NUCLEOTIDE SEQUENCE [LARGE SCALE GENOMIC DNA]</scope>
    <source>
        <strain evidence="3 5">ORW</strain>
    </source>
</reference>
<dbReference type="AlphaFoldDB" id="A0A0W0S7J2"/>
<dbReference type="RefSeq" id="WP_237761282.1">
    <property type="nucleotide sequence ID" value="NZ_CAAAIT010000001.1"/>
</dbReference>
<sequence>MPISSSSPKPTPMALTSSQLEQWFANIERNQHPNTSEEDPYLATQFLSRFGLRNAKQVAEFLKTAGGNETINMIVQELVKEEAQLQLIRERNAEEQLKQQRLLFLLLTFIAKDKKLAKHVNEIIQQQIDQKLKETKTAEAQKVSYIALQIVDANIQAYSKAIKALEEEEQSLKEKLDEVEEELNALEEEALLMEETHVHMTDHLDELNVFLQAPLFNNQPITQFISYSNQQIASLSAQLAALKAQHAAQTSTLSDASRVQAIESPTDRKIRMLQNRLDFFQKQFVQPPQSSEQVVQQLIAQVRARLDELQRSNELQIPMTLRERELEGLRLQERGFLQAQQFLRKEKILLNSQLEPVNDFTQAYLIIDPNEQARYRKHGNSYVILSEDRQPDRLTAEDWLQAKLNYERLKSDICCVNADYYERRQQQLDSLDQRRQPLLTKKNNFIDRLEEVKANKVEQLHALSSAKAQRALLSQPQEEITPLSMSPRPTPKTAPKLEPKCSYSLMMPSLKCLVPSLAPAHKVELDERLNEVKPVQIMEPELRLDWLYRAKKQMPDIPAPEFDSELKYKK</sequence>
<accession>A0A0W0S7J2</accession>
<dbReference type="Pfam" id="PF18641">
    <property type="entry name" value="LidA_Long_CC"/>
    <property type="match status" value="1"/>
</dbReference>
<dbReference type="STRING" id="28084.Lche_1539"/>
<protein>
    <recommendedName>
        <fullName evidence="2">LidA long coiled-coil domain-containing protein</fullName>
    </recommendedName>
</protein>
<evidence type="ECO:0000313" key="5">
    <source>
        <dbReference type="Proteomes" id="UP000054921"/>
    </source>
</evidence>
<dbReference type="Proteomes" id="UP000054921">
    <property type="component" value="Unassembled WGS sequence"/>
</dbReference>
<dbReference type="EMBL" id="LNXW01000013">
    <property type="protein sequence ID" value="KTC79519.1"/>
    <property type="molecule type" value="Genomic_DNA"/>
</dbReference>
<evidence type="ECO:0000313" key="4">
    <source>
        <dbReference type="EMBL" id="VEB37428.1"/>
    </source>
</evidence>
<dbReference type="Gene3D" id="6.10.140.2010">
    <property type="match status" value="1"/>
</dbReference>
<name>A0A0W0S7J2_9GAMM</name>
<dbReference type="Proteomes" id="UP000277577">
    <property type="component" value="Chromosome"/>
</dbReference>
<evidence type="ECO:0000313" key="6">
    <source>
        <dbReference type="Proteomes" id="UP000277577"/>
    </source>
</evidence>
<keyword evidence="6" id="KW-1185">Reference proteome</keyword>